<reference evidence="2" key="1">
    <citation type="journal article" date="2019" name="Int. J. Syst. Evol. Microbiol.">
        <title>The Global Catalogue of Microorganisms (GCM) 10K type strain sequencing project: providing services to taxonomists for standard genome sequencing and annotation.</title>
        <authorList>
            <consortium name="The Broad Institute Genomics Platform"/>
            <consortium name="The Broad Institute Genome Sequencing Center for Infectious Disease"/>
            <person name="Wu L."/>
            <person name="Ma J."/>
        </authorList>
    </citation>
    <scope>NUCLEOTIDE SEQUENCE [LARGE SCALE GENOMIC DNA]</scope>
    <source>
        <strain evidence="2">CECT 8482</strain>
    </source>
</reference>
<comment type="caution">
    <text evidence="1">The sequence shown here is derived from an EMBL/GenBank/DDBJ whole genome shotgun (WGS) entry which is preliminary data.</text>
</comment>
<dbReference type="EMBL" id="JAUFRC010000001">
    <property type="protein sequence ID" value="MDN3711836.1"/>
    <property type="molecule type" value="Genomic_DNA"/>
</dbReference>
<evidence type="ECO:0000313" key="2">
    <source>
        <dbReference type="Proteomes" id="UP001243846"/>
    </source>
</evidence>
<sequence>MSAVDKAPEMPNWEGFGLAIMEDWGAHCDTEASVRFDLAIKFGILRPIAGGFDPDTHVDDHGDAERGDPWFELNRRADLTAPLRLPRSRGCEASSPRATM</sequence>
<keyword evidence="2" id="KW-1185">Reference proteome</keyword>
<gene>
    <name evidence="1" type="ORF">QWZ10_08370</name>
</gene>
<dbReference type="Proteomes" id="UP001243846">
    <property type="component" value="Unassembled WGS sequence"/>
</dbReference>
<organism evidence="1 2">
    <name type="scientific">Paracoccus cavernae</name>
    <dbReference type="NCBI Taxonomy" id="1571207"/>
    <lineage>
        <taxon>Bacteria</taxon>
        <taxon>Pseudomonadati</taxon>
        <taxon>Pseudomonadota</taxon>
        <taxon>Alphaproteobacteria</taxon>
        <taxon>Rhodobacterales</taxon>
        <taxon>Paracoccaceae</taxon>
        <taxon>Paracoccus</taxon>
    </lineage>
</organism>
<accession>A0ABT8D623</accession>
<evidence type="ECO:0000313" key="1">
    <source>
        <dbReference type="EMBL" id="MDN3711836.1"/>
    </source>
</evidence>
<name>A0ABT8D623_9RHOB</name>
<protein>
    <submittedName>
        <fullName evidence="1">Uncharacterized protein</fullName>
    </submittedName>
</protein>
<proteinExistence type="predicted"/>